<dbReference type="AlphaFoldDB" id="A0A9P6CN77"/>
<name>A0A9P6CN77_9AGAR</name>
<sequence length="111" mass="12782">MCLTPRPRLSPIRRCRRELRRTLASECVNSELDRQEEIIYARRTSADSPGVADEILFLSFAVQRVETSLPHSLFLTSSPVPPSPYPYHRTFASGIYISKSHLHSKRTYHPQ</sequence>
<protein>
    <submittedName>
        <fullName evidence="1">Uncharacterized protein</fullName>
    </submittedName>
</protein>
<organism evidence="1 2">
    <name type="scientific">Pholiota conissans</name>
    <dbReference type="NCBI Taxonomy" id="109636"/>
    <lineage>
        <taxon>Eukaryota</taxon>
        <taxon>Fungi</taxon>
        <taxon>Dikarya</taxon>
        <taxon>Basidiomycota</taxon>
        <taxon>Agaricomycotina</taxon>
        <taxon>Agaricomycetes</taxon>
        <taxon>Agaricomycetidae</taxon>
        <taxon>Agaricales</taxon>
        <taxon>Agaricineae</taxon>
        <taxon>Strophariaceae</taxon>
        <taxon>Pholiota</taxon>
    </lineage>
</organism>
<accession>A0A9P6CN77</accession>
<comment type="caution">
    <text evidence="1">The sequence shown here is derived from an EMBL/GenBank/DDBJ whole genome shotgun (WGS) entry which is preliminary data.</text>
</comment>
<proteinExistence type="predicted"/>
<dbReference type="Proteomes" id="UP000807469">
    <property type="component" value="Unassembled WGS sequence"/>
</dbReference>
<reference evidence="1" key="1">
    <citation type="submission" date="2020-11" db="EMBL/GenBank/DDBJ databases">
        <authorList>
            <consortium name="DOE Joint Genome Institute"/>
            <person name="Ahrendt S."/>
            <person name="Riley R."/>
            <person name="Andreopoulos W."/>
            <person name="Labutti K."/>
            <person name="Pangilinan J."/>
            <person name="Ruiz-Duenas F.J."/>
            <person name="Barrasa J.M."/>
            <person name="Sanchez-Garcia M."/>
            <person name="Camarero S."/>
            <person name="Miyauchi S."/>
            <person name="Serrano A."/>
            <person name="Linde D."/>
            <person name="Babiker R."/>
            <person name="Drula E."/>
            <person name="Ayuso-Fernandez I."/>
            <person name="Pacheco R."/>
            <person name="Padilla G."/>
            <person name="Ferreira P."/>
            <person name="Barriuso J."/>
            <person name="Kellner H."/>
            <person name="Castanera R."/>
            <person name="Alfaro M."/>
            <person name="Ramirez L."/>
            <person name="Pisabarro A.G."/>
            <person name="Kuo A."/>
            <person name="Tritt A."/>
            <person name="Lipzen A."/>
            <person name="He G."/>
            <person name="Yan M."/>
            <person name="Ng V."/>
            <person name="Cullen D."/>
            <person name="Martin F."/>
            <person name="Rosso M.-N."/>
            <person name="Henrissat B."/>
            <person name="Hibbett D."/>
            <person name="Martinez A.T."/>
            <person name="Grigoriev I.V."/>
        </authorList>
    </citation>
    <scope>NUCLEOTIDE SEQUENCE</scope>
    <source>
        <strain evidence="1">CIRM-BRFM 674</strain>
    </source>
</reference>
<evidence type="ECO:0000313" key="1">
    <source>
        <dbReference type="EMBL" id="KAF9472537.1"/>
    </source>
</evidence>
<evidence type="ECO:0000313" key="2">
    <source>
        <dbReference type="Proteomes" id="UP000807469"/>
    </source>
</evidence>
<keyword evidence="2" id="KW-1185">Reference proteome</keyword>
<dbReference type="EMBL" id="MU155524">
    <property type="protein sequence ID" value="KAF9472537.1"/>
    <property type="molecule type" value="Genomic_DNA"/>
</dbReference>
<gene>
    <name evidence="1" type="ORF">BDN70DRAFT_886883</name>
</gene>